<dbReference type="InterPro" id="IPR008928">
    <property type="entry name" value="6-hairpin_glycosidase_sf"/>
</dbReference>
<gene>
    <name evidence="3" type="ORF">GCM10023320_44410</name>
</gene>
<organism evidence="3 4">
    <name type="scientific">Pseudonocardia adelaidensis</name>
    <dbReference type="NCBI Taxonomy" id="648754"/>
    <lineage>
        <taxon>Bacteria</taxon>
        <taxon>Bacillati</taxon>
        <taxon>Actinomycetota</taxon>
        <taxon>Actinomycetes</taxon>
        <taxon>Pseudonocardiales</taxon>
        <taxon>Pseudonocardiaceae</taxon>
        <taxon>Pseudonocardia</taxon>
    </lineage>
</organism>
<proteinExistence type="predicted"/>
<evidence type="ECO:0000313" key="4">
    <source>
        <dbReference type="Proteomes" id="UP001500804"/>
    </source>
</evidence>
<dbReference type="GO" id="GO:0016787">
    <property type="term" value="F:hydrolase activity"/>
    <property type="evidence" value="ECO:0007669"/>
    <property type="project" value="UniProtKB-KW"/>
</dbReference>
<dbReference type="Gene3D" id="1.50.10.10">
    <property type="match status" value="1"/>
</dbReference>
<dbReference type="InterPro" id="IPR011613">
    <property type="entry name" value="GH15-like"/>
</dbReference>
<dbReference type="PANTHER" id="PTHR31616:SF0">
    <property type="entry name" value="GLUCAN 1,4-ALPHA-GLUCOSIDASE"/>
    <property type="match status" value="1"/>
</dbReference>
<evidence type="ECO:0000259" key="1">
    <source>
        <dbReference type="Pfam" id="PF00723"/>
    </source>
</evidence>
<keyword evidence="4" id="KW-1185">Reference proteome</keyword>
<dbReference type="EMBL" id="BAABJO010000016">
    <property type="protein sequence ID" value="GAA5127277.1"/>
    <property type="molecule type" value="Genomic_DNA"/>
</dbReference>
<reference evidence="4" key="1">
    <citation type="journal article" date="2019" name="Int. J. Syst. Evol. Microbiol.">
        <title>The Global Catalogue of Microorganisms (GCM) 10K type strain sequencing project: providing services to taxonomists for standard genome sequencing and annotation.</title>
        <authorList>
            <consortium name="The Broad Institute Genomics Platform"/>
            <consortium name="The Broad Institute Genome Sequencing Center for Infectious Disease"/>
            <person name="Wu L."/>
            <person name="Ma J."/>
        </authorList>
    </citation>
    <scope>NUCLEOTIDE SEQUENCE [LARGE SCALE GENOMIC DNA]</scope>
    <source>
        <strain evidence="4">JCM 18302</strain>
    </source>
</reference>
<evidence type="ECO:0000259" key="2">
    <source>
        <dbReference type="Pfam" id="PF19291"/>
    </source>
</evidence>
<evidence type="ECO:0000313" key="3">
    <source>
        <dbReference type="EMBL" id="GAA5127277.1"/>
    </source>
</evidence>
<dbReference type="PANTHER" id="PTHR31616">
    <property type="entry name" value="TREHALASE"/>
    <property type="match status" value="1"/>
</dbReference>
<dbReference type="Pfam" id="PF00723">
    <property type="entry name" value="Glyco_hydro_15"/>
    <property type="match status" value="1"/>
</dbReference>
<dbReference type="InterPro" id="IPR045582">
    <property type="entry name" value="Trehalase-like_N"/>
</dbReference>
<dbReference type="RefSeq" id="WP_425570633.1">
    <property type="nucleotide sequence ID" value="NZ_BAABJO010000016.1"/>
</dbReference>
<sequence>MPVPLQLEDYGLIGDTHTAALVGYDGSIDWLCLPRFDSAACFAALLGGPEHGRWRLAPVGEHRAVDRRYRRDSLVLETDFTTADGAVRVVDCMPIRAERPDLFRRVEGLAGRVPVRSEVLLRLDYGHVVPWFREVGRRTSALAGPDAITVDSDVRHELTGTDLAAEFFLNAGEHVDFRLAWASPHDRPPDRVDVGRGIAATEKWWQDWAARCTFDGEHRDAVVRSLITLKAMSYGPSGGIVAAPTTSLPEHLGGVRNWDYRYCWIRDATFTLLALLHAGYESEAVAWREWLLRAVAGQPEQMQLMYGVEGERRLIEFELDWLPGYAGSRPVRVGNAASQQFQLDVYGELMDALHQARKHGIPPDDSAWQVQRVLMDFLEGHWREPDEGIWEIRGDRRHFTHSKVMAWAAVDRAIRGVEMFDLDGPFDSWKRLRQEIFDDVCEHGYDARRNTFTQCYGSRELDAALLLMASVGFLPADDRRFTGTVAAIERNLCHDGFVNRYTMTRSTRRIDGLPPGEGAFLPCTFWLADAHLLGGRSEAGRAVFERLLGLRSDLGLLSEEYDVEDRRLVGNYPQALSHLALVNTACELATGRGPSHRRSGGDAAR</sequence>
<dbReference type="Proteomes" id="UP001500804">
    <property type="component" value="Unassembled WGS sequence"/>
</dbReference>
<keyword evidence="3" id="KW-0378">Hydrolase</keyword>
<accession>A0ABP9NT15</accession>
<protein>
    <submittedName>
        <fullName evidence="3">Glycoside hydrolase family 15 protein</fullName>
    </submittedName>
</protein>
<feature type="domain" description="GH15-like" evidence="1">
    <location>
        <begin position="217"/>
        <end position="585"/>
    </location>
</feature>
<dbReference type="InterPro" id="IPR012341">
    <property type="entry name" value="6hp_glycosidase-like_sf"/>
</dbReference>
<name>A0ABP9NT15_9PSEU</name>
<dbReference type="SUPFAM" id="SSF48208">
    <property type="entry name" value="Six-hairpin glycosidases"/>
    <property type="match status" value="1"/>
</dbReference>
<comment type="caution">
    <text evidence="3">The sequence shown here is derived from an EMBL/GenBank/DDBJ whole genome shotgun (WGS) entry which is preliminary data.</text>
</comment>
<feature type="domain" description="Trehalase-like N-terminal" evidence="2">
    <location>
        <begin position="6"/>
        <end position="128"/>
    </location>
</feature>
<dbReference type="Pfam" id="PF19291">
    <property type="entry name" value="TREH_N"/>
    <property type="match status" value="1"/>
</dbReference>